<dbReference type="Pfam" id="PF10990">
    <property type="entry name" value="DUF2809"/>
    <property type="match status" value="1"/>
</dbReference>
<reference evidence="2" key="1">
    <citation type="journal article" date="2020" name="mSystems">
        <title>Genome- and Community-Level Interaction Insights into Carbon Utilization and Element Cycling Functions of Hydrothermarchaeota in Hydrothermal Sediment.</title>
        <authorList>
            <person name="Zhou Z."/>
            <person name="Liu Y."/>
            <person name="Xu W."/>
            <person name="Pan J."/>
            <person name="Luo Z.H."/>
            <person name="Li M."/>
        </authorList>
    </citation>
    <scope>NUCLEOTIDE SEQUENCE [LARGE SCALE GENOMIC DNA]</scope>
    <source>
        <strain evidence="2">SpSt-374</strain>
    </source>
</reference>
<dbReference type="AlphaFoldDB" id="A0A7C3VG19"/>
<proteinExistence type="predicted"/>
<dbReference type="InterPro" id="IPR021257">
    <property type="entry name" value="DUF2809"/>
</dbReference>
<dbReference type="EMBL" id="DSPX01000077">
    <property type="protein sequence ID" value="HGG00554.1"/>
    <property type="molecule type" value="Genomic_DNA"/>
</dbReference>
<protein>
    <submittedName>
        <fullName evidence="2">DUF2809 domain-containing protein</fullName>
    </submittedName>
</protein>
<keyword evidence="1" id="KW-1133">Transmembrane helix</keyword>
<feature type="transmembrane region" description="Helical" evidence="1">
    <location>
        <begin position="16"/>
        <end position="35"/>
    </location>
</feature>
<name>A0A7C3VG19_9CYAN</name>
<accession>A0A7C3VG19</accession>
<feature type="transmembrane region" description="Helical" evidence="1">
    <location>
        <begin position="119"/>
        <end position="138"/>
    </location>
</feature>
<gene>
    <name evidence="2" type="ORF">ENR15_07850</name>
</gene>
<comment type="caution">
    <text evidence="2">The sequence shown here is derived from an EMBL/GenBank/DDBJ whole genome shotgun (WGS) entry which is preliminary data.</text>
</comment>
<sequence length="143" mass="16462">MNYLFSIPPGYRKYRIALLASMAFIVPFGLATKFYRGPGQAWLNDSFGGVPYEIFWILLVVFIWPQLSAARAALLVFVATCFMEFLQLWHPPFLTAIRANFFGRLVLGTTFIWWDFPYYVIGCFAGWAWVIAIQKLIWGSKGN</sequence>
<evidence type="ECO:0000256" key="1">
    <source>
        <dbReference type="SAM" id="Phobius"/>
    </source>
</evidence>
<evidence type="ECO:0000313" key="2">
    <source>
        <dbReference type="EMBL" id="HGG00554.1"/>
    </source>
</evidence>
<keyword evidence="1" id="KW-0812">Transmembrane</keyword>
<organism evidence="2">
    <name type="scientific">Planktothricoides sp. SpSt-374</name>
    <dbReference type="NCBI Taxonomy" id="2282167"/>
    <lineage>
        <taxon>Bacteria</taxon>
        <taxon>Bacillati</taxon>
        <taxon>Cyanobacteriota</taxon>
        <taxon>Cyanophyceae</taxon>
        <taxon>Oscillatoriophycideae</taxon>
        <taxon>Oscillatoriales</taxon>
        <taxon>Oscillatoriaceae</taxon>
        <taxon>Planktothricoides</taxon>
    </lineage>
</organism>
<keyword evidence="1" id="KW-0472">Membrane</keyword>